<evidence type="ECO:0000313" key="2">
    <source>
        <dbReference type="EMBL" id="AJF23969.1"/>
    </source>
</evidence>
<dbReference type="Proteomes" id="UP000031624">
    <property type="component" value="Chromosome"/>
</dbReference>
<dbReference type="KEGG" id="paly:O3E_00080"/>
<dbReference type="InterPro" id="IPR020568">
    <property type="entry name" value="Ribosomal_Su5_D2-typ_SF"/>
</dbReference>
<sequence length="107" mass="13018">MNYKVIKPFNVHKTINKAYNFKAINKHFFCVGFFITNETSIIYKAFITKIINKANYRNILKRLLKEYIRIFNYNFIQVYLCFYISKYIFKTINYMLLTNLLTKVNNI</sequence>
<evidence type="ECO:0000313" key="3">
    <source>
        <dbReference type="Proteomes" id="UP000031624"/>
    </source>
</evidence>
<dbReference type="AlphaFoldDB" id="A0AAU8SBL6"/>
<dbReference type="SUPFAM" id="SSF54211">
    <property type="entry name" value="Ribosomal protein S5 domain 2-like"/>
    <property type="match status" value="1"/>
</dbReference>
<keyword evidence="1" id="KW-0472">Membrane</keyword>
<reference evidence="2 3" key="1">
    <citation type="submission" date="2014-04" db="EMBL/GenBank/DDBJ databases">
        <title>Genome reduction and metabolic complementation of the dual endosymbionts in the whitefly Bemisia tabaci.</title>
        <authorList>
            <person name="Rao Q."/>
            <person name="Rollat-Farnier P.-A."/>
            <person name="Zhang Z.-X."/>
            <person name="Santos-Garcia D."/>
            <person name="Silva F.J."/>
            <person name="Moya A."/>
            <person name="Zhu D.-T."/>
            <person name="Klein C.C."/>
            <person name="Vavre F."/>
            <person name="Sagot M.-F."/>
            <person name="Liu S.-S."/>
            <person name="Mouton L."/>
            <person name="Wang X.-W."/>
        </authorList>
    </citation>
    <scope>NUCLEOTIDE SEQUENCE [LARGE SCALE GENOMIC DNA]</scope>
    <source>
        <strain evidence="2 3">BT-Q</strain>
    </source>
</reference>
<dbReference type="GeneID" id="66279881"/>
<keyword evidence="1" id="KW-0812">Transmembrane</keyword>
<evidence type="ECO:0000256" key="1">
    <source>
        <dbReference type="SAM" id="Phobius"/>
    </source>
</evidence>
<protein>
    <submittedName>
        <fullName evidence="2">Uncharacterized protein</fullName>
    </submittedName>
</protein>
<name>A0AAU8SBL6_9GAMM</name>
<feature type="transmembrane region" description="Helical" evidence="1">
    <location>
        <begin position="70"/>
        <end position="89"/>
    </location>
</feature>
<keyword evidence="1" id="KW-1133">Transmembrane helix</keyword>
<organism evidence="2 3">
    <name type="scientific">Candidatus Portiera aleyrodidarum MED</name>
    <name type="common">Bemisia tabaci</name>
    <dbReference type="NCBI Taxonomy" id="1163752"/>
    <lineage>
        <taxon>Bacteria</taxon>
        <taxon>Pseudomonadati</taxon>
        <taxon>Pseudomonadota</taxon>
        <taxon>Gammaproteobacteria</taxon>
        <taxon>Candidatus Johnevansiales</taxon>
        <taxon>Candidatus Johnevansiaceae</taxon>
        <taxon>Candidatus Portiera</taxon>
    </lineage>
</organism>
<dbReference type="RefSeq" id="WP_014894935.1">
    <property type="nucleotide sequence ID" value="NZ_CP007563.1"/>
</dbReference>
<accession>A0AAU8SBL6</accession>
<proteinExistence type="predicted"/>
<gene>
    <name evidence="2" type="ORF">O3E_00080</name>
</gene>
<dbReference type="EMBL" id="CP007563">
    <property type="protein sequence ID" value="AJF23969.1"/>
    <property type="molecule type" value="Genomic_DNA"/>
</dbReference>